<dbReference type="SUPFAM" id="SSF51120">
    <property type="entry name" value="beta-Roll"/>
    <property type="match status" value="3"/>
</dbReference>
<name>A0ABX2QAV2_9HYPH</name>
<dbReference type="PANTHER" id="PTHR38340">
    <property type="entry name" value="S-LAYER PROTEIN"/>
    <property type="match status" value="1"/>
</dbReference>
<dbReference type="Pfam" id="PF00353">
    <property type="entry name" value="HemolysinCabind"/>
    <property type="match status" value="5"/>
</dbReference>
<dbReference type="RefSeq" id="WP_176948884.1">
    <property type="nucleotide sequence ID" value="NZ_JABXYK010000003.1"/>
</dbReference>
<comment type="caution">
    <text evidence="4">The sequence shown here is derived from an EMBL/GenBank/DDBJ whole genome shotgun (WGS) entry which is preliminary data.</text>
</comment>
<protein>
    <recommendedName>
        <fullName evidence="6">Calcium-binding protein</fullName>
    </recommendedName>
</protein>
<comment type="subcellular location">
    <subcellularLocation>
        <location evidence="1">Secreted</location>
    </subcellularLocation>
</comment>
<reference evidence="4 5" key="1">
    <citation type="submission" date="2020-06" db="EMBL/GenBank/DDBJ databases">
        <title>Rhizobium sp.nov. isolated from the tomato plant.</title>
        <authorList>
            <person name="Thin K.K."/>
            <person name="Zhang X."/>
            <person name="He S."/>
        </authorList>
    </citation>
    <scope>NUCLEOTIDE SEQUENCE [LARGE SCALE GENOMIC DNA]</scope>
    <source>
        <strain evidence="4 5">DBTS2</strain>
    </source>
</reference>
<feature type="region of interest" description="Disordered" evidence="3">
    <location>
        <begin position="1"/>
        <end position="23"/>
    </location>
</feature>
<organism evidence="4 5">
    <name type="scientific">Mycoplana rhizolycopersici</name>
    <dbReference type="NCBI Taxonomy" id="2746702"/>
    <lineage>
        <taxon>Bacteria</taxon>
        <taxon>Pseudomonadati</taxon>
        <taxon>Pseudomonadota</taxon>
        <taxon>Alphaproteobacteria</taxon>
        <taxon>Hyphomicrobiales</taxon>
        <taxon>Rhizobiaceae</taxon>
        <taxon>Mycoplana</taxon>
    </lineage>
</organism>
<evidence type="ECO:0000256" key="1">
    <source>
        <dbReference type="ARBA" id="ARBA00004613"/>
    </source>
</evidence>
<dbReference type="Proteomes" id="UP000659172">
    <property type="component" value="Unassembled WGS sequence"/>
</dbReference>
<evidence type="ECO:0000313" key="5">
    <source>
        <dbReference type="Proteomes" id="UP000659172"/>
    </source>
</evidence>
<evidence type="ECO:0000313" key="4">
    <source>
        <dbReference type="EMBL" id="NVP54864.1"/>
    </source>
</evidence>
<dbReference type="InterPro" id="IPR018511">
    <property type="entry name" value="Hemolysin-typ_Ca-bd_CS"/>
</dbReference>
<evidence type="ECO:0000256" key="2">
    <source>
        <dbReference type="ARBA" id="ARBA00022525"/>
    </source>
</evidence>
<dbReference type="PRINTS" id="PR00313">
    <property type="entry name" value="CABNDNGRPT"/>
</dbReference>
<keyword evidence="2" id="KW-0964">Secreted</keyword>
<feature type="compositionally biased region" description="Basic and acidic residues" evidence="3">
    <location>
        <begin position="1"/>
        <end position="10"/>
    </location>
</feature>
<keyword evidence="5" id="KW-1185">Reference proteome</keyword>
<proteinExistence type="predicted"/>
<evidence type="ECO:0000256" key="3">
    <source>
        <dbReference type="SAM" id="MobiDB-lite"/>
    </source>
</evidence>
<dbReference type="PANTHER" id="PTHR38340:SF1">
    <property type="entry name" value="S-LAYER PROTEIN"/>
    <property type="match status" value="1"/>
</dbReference>
<accession>A0ABX2QAV2</accession>
<dbReference type="InterPro" id="IPR011049">
    <property type="entry name" value="Serralysin-like_metalloprot_C"/>
</dbReference>
<dbReference type="Gene3D" id="2.150.10.10">
    <property type="entry name" value="Serralysin-like metalloprotease, C-terminal"/>
    <property type="match status" value="5"/>
</dbReference>
<gene>
    <name evidence="4" type="ORF">HV823_06310</name>
</gene>
<dbReference type="PROSITE" id="PS00330">
    <property type="entry name" value="HEMOLYSIN_CALCIUM"/>
    <property type="match status" value="3"/>
</dbReference>
<evidence type="ECO:0008006" key="6">
    <source>
        <dbReference type="Google" id="ProtNLM"/>
    </source>
</evidence>
<dbReference type="EMBL" id="JABXYK010000003">
    <property type="protein sequence ID" value="NVP54864.1"/>
    <property type="molecule type" value="Genomic_DNA"/>
</dbReference>
<dbReference type="InterPro" id="IPR050557">
    <property type="entry name" value="RTX_toxin/Mannuronan_C5-epim"/>
</dbReference>
<sequence>MTTRLLEAKGNDTLYGEDGNDTLEGGEGNDFIVGGPVPPLDMDVFHTEEFFGEYSDEDWEKYEDDDIIYGGAGNDRIEDYLGANLIDAGAGDDVVTASHFMYTPAWQDPLIRHPSPVPPSNTVDLGSGNDRFIGMLLPGDALALNGGGGIDRAELDFSRYTTGLTFTVSKASVSTDASITMKNIEMVTLVGGSGKDRFNGHTGKDTFDGGRGNDILDGGAGSDYLQGGEGKGSDKIFGGAGNDSIGGGDGNDKLYGGKGNDAVYGEGGNDILDGGTGRDILGGGSGQDTYFVDNVGDKVGEQPHRGTDLVNASVSYTLTTNVENLTLTGTKAINGTGNSAANTITGNAADNVLKGGRGNDVLISGKGADDLYGGKGADTFVFKLTAELSTSKSKTDTIFDFSRKEKDLIDLTGIDAAASKSGNQAFAIIGTDKFSKAAGELRYVEEKAKTYVYGDTDGDGKANFVLHFDDALKLTKADFLL</sequence>
<dbReference type="InterPro" id="IPR001343">
    <property type="entry name" value="Hemolysn_Ca-bd"/>
</dbReference>